<evidence type="ECO:0000313" key="2">
    <source>
        <dbReference type="Proteomes" id="UP000051950"/>
    </source>
</evidence>
<dbReference type="OrthoDB" id="773389at2"/>
<reference evidence="1 2" key="1">
    <citation type="submission" date="2015-11" db="EMBL/GenBank/DDBJ databases">
        <title>Sequence of Pedobacter ginsenosidimutans.</title>
        <authorList>
            <person name="Carson E."/>
            <person name="Keyser V."/>
            <person name="Newman J."/>
            <person name="Miller J."/>
        </authorList>
    </citation>
    <scope>NUCLEOTIDE SEQUENCE [LARGE SCALE GENOMIC DNA]</scope>
    <source>
        <strain evidence="1 2">KACC 14530</strain>
    </source>
</reference>
<comment type="caution">
    <text evidence="1">The sequence shown here is derived from an EMBL/GenBank/DDBJ whole genome shotgun (WGS) entry which is preliminary data.</text>
</comment>
<dbReference type="Proteomes" id="UP000051950">
    <property type="component" value="Unassembled WGS sequence"/>
</dbReference>
<keyword evidence="2" id="KW-1185">Reference proteome</keyword>
<sequence>MPQIPPITDAYIDEIIKAPEAFNPALNKTQGVKLRELLKLMRDKMEECCGDSNTDADLIQVTHQELTSLLFANALIPGKHYLLTNYKTTWKLANGNIRRADNFEPIMLFALTSSKLSTEAYSAIYPQDKIFYLAGAVDYDGNIKPYSEEDWLYMNGLIPETGFIYRRIDSFTNRDINFDFRGFWIGDDNSHGSLYFTNNVKIFSVGLDVYNKQPLILGYNSVSNSTVNVGGLYGAAGFNFSVPETYDDLKINISNSFVGILAIDGITDEISFRNSNIKGLYIKNGLPSFNNVNNFQIINPYEINLSHYDSEALALLASEDVKDNVIVADNYTLLISWIGVNNLGTMMNNFSIFSPLQGLD</sequence>
<protein>
    <submittedName>
        <fullName evidence="1">Uncharacterized protein</fullName>
    </submittedName>
</protein>
<proteinExistence type="predicted"/>
<dbReference type="AlphaFoldDB" id="A0A0T5VPA6"/>
<organism evidence="1 2">
    <name type="scientific">Pedobacter ginsenosidimutans</name>
    <dbReference type="NCBI Taxonomy" id="687842"/>
    <lineage>
        <taxon>Bacteria</taxon>
        <taxon>Pseudomonadati</taxon>
        <taxon>Bacteroidota</taxon>
        <taxon>Sphingobacteriia</taxon>
        <taxon>Sphingobacteriales</taxon>
        <taxon>Sphingobacteriaceae</taxon>
        <taxon>Pedobacter</taxon>
    </lineage>
</organism>
<dbReference type="EMBL" id="LMZQ01000008">
    <property type="protein sequence ID" value="KRT15675.1"/>
    <property type="molecule type" value="Genomic_DNA"/>
</dbReference>
<name>A0A0T5VPA6_9SPHI</name>
<dbReference type="RefSeq" id="WP_057932827.1">
    <property type="nucleotide sequence ID" value="NZ_LMZQ01000008.1"/>
</dbReference>
<dbReference type="STRING" id="687842.ASU31_13500"/>
<gene>
    <name evidence="1" type="ORF">ASU31_13500</name>
</gene>
<evidence type="ECO:0000313" key="1">
    <source>
        <dbReference type="EMBL" id="KRT15675.1"/>
    </source>
</evidence>
<accession>A0A0T5VPA6</accession>